<evidence type="ECO:0000256" key="4">
    <source>
        <dbReference type="SAM" id="SignalP"/>
    </source>
</evidence>
<dbReference type="Pfam" id="PF05199">
    <property type="entry name" value="GMC_oxred_C"/>
    <property type="match status" value="1"/>
</dbReference>
<reference evidence="7" key="2">
    <citation type="submission" date="2023-06" db="EMBL/GenBank/DDBJ databases">
        <authorList>
            <consortium name="Lawrence Berkeley National Laboratory"/>
            <person name="Haridas S."/>
            <person name="Hensen N."/>
            <person name="Bonometti L."/>
            <person name="Westerberg I."/>
            <person name="Brannstrom I.O."/>
            <person name="Guillou S."/>
            <person name="Cros-Aarteil S."/>
            <person name="Calhoun S."/>
            <person name="Kuo A."/>
            <person name="Mondo S."/>
            <person name="Pangilinan J."/>
            <person name="Riley R."/>
            <person name="Labutti K."/>
            <person name="Andreopoulos B."/>
            <person name="Lipzen A."/>
            <person name="Chen C."/>
            <person name="Yanf M."/>
            <person name="Daum C."/>
            <person name="Ng V."/>
            <person name="Clum A."/>
            <person name="Steindorff A."/>
            <person name="Ohm R."/>
            <person name="Martin F."/>
            <person name="Silar P."/>
            <person name="Natvig D."/>
            <person name="Lalanne C."/>
            <person name="Gautier V."/>
            <person name="Ament-Velasquez S.L."/>
            <person name="Kruys A."/>
            <person name="Hutchinson M.I."/>
            <person name="Powell A.J."/>
            <person name="Barry K."/>
            <person name="Miller A.N."/>
            <person name="Grigoriev I.V."/>
            <person name="Debuchy R."/>
            <person name="Gladieux P."/>
            <person name="Thoren M.H."/>
            <person name="Johannesson H."/>
        </authorList>
    </citation>
    <scope>NUCLEOTIDE SEQUENCE</scope>
    <source>
        <strain evidence="7">CBS 955.72</strain>
    </source>
</reference>
<feature type="chain" id="PRO_5042540147" evidence="4">
    <location>
        <begin position="26"/>
        <end position="614"/>
    </location>
</feature>
<feature type="domain" description="Glucose-methanol-choline oxidoreductase N-terminal" evidence="5">
    <location>
        <begin position="41"/>
        <end position="359"/>
    </location>
</feature>
<evidence type="ECO:0000313" key="7">
    <source>
        <dbReference type="EMBL" id="KAK3342062.1"/>
    </source>
</evidence>
<feature type="signal peptide" evidence="4">
    <location>
        <begin position="1"/>
        <end position="25"/>
    </location>
</feature>
<dbReference type="PIRSF" id="PIRSF000137">
    <property type="entry name" value="Alcohol_oxidase"/>
    <property type="match status" value="1"/>
</dbReference>
<evidence type="ECO:0000313" key="8">
    <source>
        <dbReference type="Proteomes" id="UP001275084"/>
    </source>
</evidence>
<dbReference type="InterPro" id="IPR012132">
    <property type="entry name" value="GMC_OxRdtase"/>
</dbReference>
<dbReference type="Gene3D" id="3.50.50.60">
    <property type="entry name" value="FAD/NAD(P)-binding domain"/>
    <property type="match status" value="1"/>
</dbReference>
<dbReference type="SUPFAM" id="SSF54373">
    <property type="entry name" value="FAD-linked reductases, C-terminal domain"/>
    <property type="match status" value="1"/>
</dbReference>
<sequence>MKLSLHMRCLAVATLGAAAVEGAVGRLFSSSFGIPGSDATFDYVVIGGGTAGLVVASRLVEQGAGTVAVVEAGTFYETSNGPLSEVPAYAANYVGKDPTNWQPLIDWGYVTVPQRGAENIKMHYPRGKTLGGSSGRNYMIYHRGTNGSYQMWADLVGDDSYTFENFLPYFEKSMNFTPPNPEFRLANATPEYDVRTLENTGGPLPLTFPNFVYTFSTWAVEALKQIGLPIIQGFQSGDLLGSSYSMFTINPDTMVRASSETAWLRPSLQSPNYTIYHLTLARKILFGANKTATGVRVDTMGAEYTLSARKEVILAAGVIGSPALLQLSGIGPPALLSSLSIPLVHPLPGVGQGMQDQLVFGISHRITHRTASAFQSPSLLAAQTALFLTEAAGMLTSPATDVLAFERLPRASLTNTTRAALAQFPHDWPDLEFVALASYLGNGSNPTTADPADGTNYATLCVIPVAPVSRGSVQVVSADAAVAPAIDPAFLVDAADVEVAVAGFKRAREFWRAGALQGVVLGEEVYPGAGVVSDAEIAASVRRSFQTIFHGACTCKMGRAGEEMAVVDARARVFGVQGLRVVDAAAFPVLPPGHPAATVYALAEKIACDISGAC</sequence>
<keyword evidence="4" id="KW-0732">Signal</keyword>
<comment type="similarity">
    <text evidence="1">Belongs to the GMC oxidoreductase family.</text>
</comment>
<dbReference type="Gene3D" id="3.30.560.10">
    <property type="entry name" value="Glucose Oxidase, domain 3"/>
    <property type="match status" value="1"/>
</dbReference>
<dbReference type="InterPro" id="IPR036188">
    <property type="entry name" value="FAD/NAD-bd_sf"/>
</dbReference>
<comment type="caution">
    <text evidence="7">The sequence shown here is derived from an EMBL/GenBank/DDBJ whole genome shotgun (WGS) entry which is preliminary data.</text>
</comment>
<feature type="active site" description="Proton acceptor" evidence="3">
    <location>
        <position position="594"/>
    </location>
</feature>
<dbReference type="AlphaFoldDB" id="A0AAJ0H827"/>
<dbReference type="EMBL" id="JAUIQD010000008">
    <property type="protein sequence ID" value="KAK3342062.1"/>
    <property type="molecule type" value="Genomic_DNA"/>
</dbReference>
<name>A0AAJ0H827_9PEZI</name>
<evidence type="ECO:0000256" key="1">
    <source>
        <dbReference type="ARBA" id="ARBA00010790"/>
    </source>
</evidence>
<dbReference type="GO" id="GO:0044550">
    <property type="term" value="P:secondary metabolite biosynthetic process"/>
    <property type="evidence" value="ECO:0007669"/>
    <property type="project" value="TreeGrafter"/>
</dbReference>
<accession>A0AAJ0H827</accession>
<evidence type="ECO:0000259" key="6">
    <source>
        <dbReference type="Pfam" id="PF05199"/>
    </source>
</evidence>
<feature type="domain" description="Glucose-methanol-choline oxidoreductase C-terminal" evidence="6">
    <location>
        <begin position="467"/>
        <end position="603"/>
    </location>
</feature>
<reference evidence="7" key="1">
    <citation type="journal article" date="2023" name="Mol. Phylogenet. Evol.">
        <title>Genome-scale phylogeny and comparative genomics of the fungal order Sordariales.</title>
        <authorList>
            <person name="Hensen N."/>
            <person name="Bonometti L."/>
            <person name="Westerberg I."/>
            <person name="Brannstrom I.O."/>
            <person name="Guillou S."/>
            <person name="Cros-Aarteil S."/>
            <person name="Calhoun S."/>
            <person name="Haridas S."/>
            <person name="Kuo A."/>
            <person name="Mondo S."/>
            <person name="Pangilinan J."/>
            <person name="Riley R."/>
            <person name="LaButti K."/>
            <person name="Andreopoulos B."/>
            <person name="Lipzen A."/>
            <person name="Chen C."/>
            <person name="Yan M."/>
            <person name="Daum C."/>
            <person name="Ng V."/>
            <person name="Clum A."/>
            <person name="Steindorff A."/>
            <person name="Ohm R.A."/>
            <person name="Martin F."/>
            <person name="Silar P."/>
            <person name="Natvig D.O."/>
            <person name="Lalanne C."/>
            <person name="Gautier V."/>
            <person name="Ament-Velasquez S.L."/>
            <person name="Kruys A."/>
            <person name="Hutchinson M.I."/>
            <person name="Powell A.J."/>
            <person name="Barry K."/>
            <person name="Miller A.N."/>
            <person name="Grigoriev I.V."/>
            <person name="Debuchy R."/>
            <person name="Gladieux P."/>
            <person name="Hiltunen Thoren M."/>
            <person name="Johannesson H."/>
        </authorList>
    </citation>
    <scope>NUCLEOTIDE SEQUENCE</scope>
    <source>
        <strain evidence="7">CBS 955.72</strain>
    </source>
</reference>
<keyword evidence="2" id="KW-0325">Glycoprotein</keyword>
<evidence type="ECO:0000259" key="5">
    <source>
        <dbReference type="Pfam" id="PF00732"/>
    </source>
</evidence>
<dbReference type="GO" id="GO:0016614">
    <property type="term" value="F:oxidoreductase activity, acting on CH-OH group of donors"/>
    <property type="evidence" value="ECO:0007669"/>
    <property type="project" value="InterPro"/>
</dbReference>
<keyword evidence="8" id="KW-1185">Reference proteome</keyword>
<dbReference type="InterPro" id="IPR000172">
    <property type="entry name" value="GMC_OxRdtase_N"/>
</dbReference>
<dbReference type="PANTHER" id="PTHR11552">
    <property type="entry name" value="GLUCOSE-METHANOL-CHOLINE GMC OXIDOREDUCTASE"/>
    <property type="match status" value="1"/>
</dbReference>
<dbReference type="SUPFAM" id="SSF51905">
    <property type="entry name" value="FAD/NAD(P)-binding domain"/>
    <property type="match status" value="1"/>
</dbReference>
<dbReference type="Proteomes" id="UP001275084">
    <property type="component" value="Unassembled WGS sequence"/>
</dbReference>
<dbReference type="InterPro" id="IPR007867">
    <property type="entry name" value="GMC_OxRtase_C"/>
</dbReference>
<dbReference type="GO" id="GO:0050660">
    <property type="term" value="F:flavin adenine dinucleotide binding"/>
    <property type="evidence" value="ECO:0007669"/>
    <property type="project" value="InterPro"/>
</dbReference>
<proteinExistence type="inferred from homology"/>
<dbReference type="Pfam" id="PF00732">
    <property type="entry name" value="GMC_oxred_N"/>
    <property type="match status" value="1"/>
</dbReference>
<gene>
    <name evidence="7" type="ORF">B0T25DRAFT_357766</name>
</gene>
<protein>
    <submittedName>
        <fullName evidence="7">GMC oxidoreductase</fullName>
    </submittedName>
</protein>
<organism evidence="7 8">
    <name type="scientific">Lasiosphaeria hispida</name>
    <dbReference type="NCBI Taxonomy" id="260671"/>
    <lineage>
        <taxon>Eukaryota</taxon>
        <taxon>Fungi</taxon>
        <taxon>Dikarya</taxon>
        <taxon>Ascomycota</taxon>
        <taxon>Pezizomycotina</taxon>
        <taxon>Sordariomycetes</taxon>
        <taxon>Sordariomycetidae</taxon>
        <taxon>Sordariales</taxon>
        <taxon>Lasiosphaeriaceae</taxon>
        <taxon>Lasiosphaeria</taxon>
    </lineage>
</organism>
<evidence type="ECO:0000256" key="3">
    <source>
        <dbReference type="PIRSR" id="PIRSR000137-1"/>
    </source>
</evidence>
<evidence type="ECO:0000256" key="2">
    <source>
        <dbReference type="ARBA" id="ARBA00023180"/>
    </source>
</evidence>
<dbReference type="PANTHER" id="PTHR11552:SF138">
    <property type="entry name" value="DEHYDROGENASE PKFF-RELATED"/>
    <property type="match status" value="1"/>
</dbReference>
<feature type="active site" description="Proton donor" evidence="3">
    <location>
        <position position="550"/>
    </location>
</feature>